<protein>
    <submittedName>
        <fullName evidence="3">DNA-binding protein</fullName>
    </submittedName>
</protein>
<dbReference type="PROSITE" id="PS52050">
    <property type="entry name" value="WYL"/>
    <property type="match status" value="1"/>
</dbReference>
<gene>
    <name evidence="3" type="ORF">V474_09100</name>
</gene>
<dbReference type="InterPro" id="IPR013196">
    <property type="entry name" value="HTH_11"/>
</dbReference>
<organism evidence="3 4">
    <name type="scientific">Novosphingobium barchaimii LL02</name>
    <dbReference type="NCBI Taxonomy" id="1114963"/>
    <lineage>
        <taxon>Bacteria</taxon>
        <taxon>Pseudomonadati</taxon>
        <taxon>Pseudomonadota</taxon>
        <taxon>Alphaproteobacteria</taxon>
        <taxon>Sphingomonadales</taxon>
        <taxon>Sphingomonadaceae</taxon>
        <taxon>Novosphingobium</taxon>
    </lineage>
</organism>
<dbReference type="PANTHER" id="PTHR34580:SF3">
    <property type="entry name" value="PROTEIN PAFB"/>
    <property type="match status" value="1"/>
</dbReference>
<dbReference type="InterPro" id="IPR051534">
    <property type="entry name" value="CBASS_pafABC_assoc_protein"/>
</dbReference>
<name>A0A0J7Y7P7_9SPHN</name>
<sequence length="239" mass="26570">MARANRLFELIGILRVRKTPATALDLAEAVGISQRSIYRDIETLRGLGAPIVGEAGVGYCLNKGFFLPEFAFSLDELDALALGLGWVQQRADPALAQSSESALAKILAARSGGSATNDGPPVLASAASLSERMDPPEAALMRDAIRRQRKARIHYADARGAVSERIIWPIAIVYFDDVRVLAAWCEQRSAFRHFRIDRVHDATMLDDRYPGRRQAMLIRWRQQDRDWRSLLTVSDNPLG</sequence>
<comment type="caution">
    <text evidence="3">The sequence shown here is derived from an EMBL/GenBank/DDBJ whole genome shotgun (WGS) entry which is preliminary data.</text>
</comment>
<evidence type="ECO:0000259" key="2">
    <source>
        <dbReference type="Pfam" id="PF13280"/>
    </source>
</evidence>
<dbReference type="Pfam" id="PF08279">
    <property type="entry name" value="HTH_11"/>
    <property type="match status" value="1"/>
</dbReference>
<dbReference type="InterPro" id="IPR036388">
    <property type="entry name" value="WH-like_DNA-bd_sf"/>
</dbReference>
<evidence type="ECO:0000259" key="1">
    <source>
        <dbReference type="Pfam" id="PF08279"/>
    </source>
</evidence>
<reference evidence="3 4" key="1">
    <citation type="journal article" date="2015" name="G3 (Bethesda)">
        <title>Insights into Ongoing Evolution of the Hexachlorocyclohexane Catabolic Pathway from Comparative Genomics of Ten Sphingomonadaceae Strains.</title>
        <authorList>
            <person name="Pearce S.L."/>
            <person name="Oakeshott J.G."/>
            <person name="Pandey G."/>
        </authorList>
    </citation>
    <scope>NUCLEOTIDE SEQUENCE [LARGE SCALE GENOMIC DNA]</scope>
    <source>
        <strain evidence="3 4">LL02</strain>
    </source>
</reference>
<dbReference type="RefSeq" id="WP_059150128.1">
    <property type="nucleotide sequence ID" value="NZ_KQ130452.1"/>
</dbReference>
<dbReference type="EMBL" id="JACU01000002">
    <property type="protein sequence ID" value="KMS59353.1"/>
    <property type="molecule type" value="Genomic_DNA"/>
</dbReference>
<accession>A0A0J7Y7P7</accession>
<feature type="domain" description="WYL" evidence="2">
    <location>
        <begin position="140"/>
        <end position="204"/>
    </location>
</feature>
<evidence type="ECO:0000313" key="3">
    <source>
        <dbReference type="EMBL" id="KMS59353.1"/>
    </source>
</evidence>
<dbReference type="Gene3D" id="1.10.10.10">
    <property type="entry name" value="Winged helix-like DNA-binding domain superfamily/Winged helix DNA-binding domain"/>
    <property type="match status" value="1"/>
</dbReference>
<dbReference type="Pfam" id="PF13280">
    <property type="entry name" value="WYL"/>
    <property type="match status" value="1"/>
</dbReference>
<dbReference type="GO" id="GO:0003677">
    <property type="term" value="F:DNA binding"/>
    <property type="evidence" value="ECO:0007669"/>
    <property type="project" value="UniProtKB-KW"/>
</dbReference>
<evidence type="ECO:0000313" key="4">
    <source>
        <dbReference type="Proteomes" id="UP000052268"/>
    </source>
</evidence>
<proteinExistence type="predicted"/>
<dbReference type="OrthoDB" id="9807255at2"/>
<dbReference type="PATRIC" id="fig|1114963.3.peg.721"/>
<feature type="domain" description="Helix-turn-helix type 11" evidence="1">
    <location>
        <begin position="6"/>
        <end position="59"/>
    </location>
</feature>
<keyword evidence="4" id="KW-1185">Reference proteome</keyword>
<dbReference type="InterPro" id="IPR036390">
    <property type="entry name" value="WH_DNA-bd_sf"/>
</dbReference>
<dbReference type="AlphaFoldDB" id="A0A0J7Y7P7"/>
<keyword evidence="3" id="KW-0238">DNA-binding</keyword>
<dbReference type="InterPro" id="IPR026881">
    <property type="entry name" value="WYL_dom"/>
</dbReference>
<dbReference type="SUPFAM" id="SSF46785">
    <property type="entry name" value="Winged helix' DNA-binding domain"/>
    <property type="match status" value="1"/>
</dbReference>
<dbReference type="PANTHER" id="PTHR34580">
    <property type="match status" value="1"/>
</dbReference>
<dbReference type="Proteomes" id="UP000052268">
    <property type="component" value="Unassembled WGS sequence"/>
</dbReference>